<protein>
    <submittedName>
        <fullName evidence="8">MraY family glycosyltransferase</fullName>
    </submittedName>
</protein>
<dbReference type="PANTHER" id="PTHR22926">
    <property type="entry name" value="PHOSPHO-N-ACETYLMURAMOYL-PENTAPEPTIDE-TRANSFERASE"/>
    <property type="match status" value="1"/>
</dbReference>
<keyword evidence="4 7" id="KW-0812">Transmembrane</keyword>
<dbReference type="CDD" id="cd06853">
    <property type="entry name" value="GT_WecA_like"/>
    <property type="match status" value="1"/>
</dbReference>
<comment type="caution">
    <text evidence="8">The sequence shown here is derived from an EMBL/GenBank/DDBJ whole genome shotgun (WGS) entry which is preliminary data.</text>
</comment>
<feature type="transmembrane region" description="Helical" evidence="7">
    <location>
        <begin position="218"/>
        <end position="235"/>
    </location>
</feature>
<dbReference type="InterPro" id="IPR000715">
    <property type="entry name" value="Glycosyl_transferase_4"/>
</dbReference>
<feature type="transmembrane region" description="Helical" evidence="7">
    <location>
        <begin position="133"/>
        <end position="155"/>
    </location>
</feature>
<evidence type="ECO:0000256" key="4">
    <source>
        <dbReference type="ARBA" id="ARBA00022692"/>
    </source>
</evidence>
<evidence type="ECO:0000256" key="6">
    <source>
        <dbReference type="ARBA" id="ARBA00023136"/>
    </source>
</evidence>
<feature type="transmembrane region" description="Helical" evidence="7">
    <location>
        <begin position="51"/>
        <end position="69"/>
    </location>
</feature>
<feature type="transmembrane region" description="Helical" evidence="7">
    <location>
        <begin position="325"/>
        <end position="344"/>
    </location>
</feature>
<feature type="transmembrane region" description="Helical" evidence="7">
    <location>
        <begin position="162"/>
        <end position="180"/>
    </location>
</feature>
<keyword evidence="5 7" id="KW-1133">Transmembrane helix</keyword>
<organism evidence="8 9">
    <name type="scientific">Hymenobacter koreensis</name>
    <dbReference type="NCBI Taxonomy" id="1084523"/>
    <lineage>
        <taxon>Bacteria</taxon>
        <taxon>Pseudomonadati</taxon>
        <taxon>Bacteroidota</taxon>
        <taxon>Cytophagia</taxon>
        <taxon>Cytophagales</taxon>
        <taxon>Hymenobacteraceae</taxon>
        <taxon>Hymenobacter</taxon>
    </lineage>
</organism>
<evidence type="ECO:0000256" key="2">
    <source>
        <dbReference type="ARBA" id="ARBA00022475"/>
    </source>
</evidence>
<dbReference type="PROSITE" id="PS01348">
    <property type="entry name" value="MRAY_2"/>
    <property type="match status" value="1"/>
</dbReference>
<evidence type="ECO:0000256" key="3">
    <source>
        <dbReference type="ARBA" id="ARBA00022679"/>
    </source>
</evidence>
<evidence type="ECO:0000313" key="8">
    <source>
        <dbReference type="EMBL" id="GAA4378492.1"/>
    </source>
</evidence>
<feature type="transmembrane region" description="Helical" evidence="7">
    <location>
        <begin position="247"/>
        <end position="269"/>
    </location>
</feature>
<dbReference type="EMBL" id="BAABHA010000002">
    <property type="protein sequence ID" value="GAA4378492.1"/>
    <property type="molecule type" value="Genomic_DNA"/>
</dbReference>
<evidence type="ECO:0000256" key="7">
    <source>
        <dbReference type="SAM" id="Phobius"/>
    </source>
</evidence>
<feature type="transmembrane region" description="Helical" evidence="7">
    <location>
        <begin position="290"/>
        <end position="319"/>
    </location>
</feature>
<keyword evidence="6 7" id="KW-0472">Membrane</keyword>
<feature type="transmembrane region" description="Helical" evidence="7">
    <location>
        <begin position="6"/>
        <end position="30"/>
    </location>
</feature>
<feature type="transmembrane region" description="Helical" evidence="7">
    <location>
        <begin position="75"/>
        <end position="91"/>
    </location>
</feature>
<evidence type="ECO:0000313" key="9">
    <source>
        <dbReference type="Proteomes" id="UP001500454"/>
    </source>
</evidence>
<keyword evidence="9" id="KW-1185">Reference proteome</keyword>
<dbReference type="PANTHER" id="PTHR22926:SF3">
    <property type="entry name" value="UNDECAPRENYL-PHOSPHATE ALPHA-N-ACETYLGLUCOSAMINYL 1-PHOSPHATE TRANSFERASE"/>
    <property type="match status" value="1"/>
</dbReference>
<proteinExistence type="predicted"/>
<name>A0ABP8IXI7_9BACT</name>
<dbReference type="Pfam" id="PF00953">
    <property type="entry name" value="Glycos_transf_4"/>
    <property type="match status" value="1"/>
</dbReference>
<comment type="subcellular location">
    <subcellularLocation>
        <location evidence="1">Cell membrane</location>
        <topology evidence="1">Multi-pass membrane protein</topology>
    </subcellularLocation>
</comment>
<dbReference type="Proteomes" id="UP001500454">
    <property type="component" value="Unassembled WGS sequence"/>
</dbReference>
<keyword evidence="3" id="KW-0808">Transferase</keyword>
<evidence type="ECO:0000256" key="1">
    <source>
        <dbReference type="ARBA" id="ARBA00004651"/>
    </source>
</evidence>
<keyword evidence="2" id="KW-1003">Cell membrane</keyword>
<sequence>MKTDVVTLGLAFLWAFLVALFAVPSVIYIAHLKNMLDQPNKRTVHALLTPRLGGVAIFAGFMSALTIFADLNNGVQHLLAGCIVLFFVGLKDDLVSISASKKLIGQLLATGIVMFMADVRVTSFQGIFGIHELPIGVSYAFTFLAITGITNAVNLIDGLDGLAGSVVIIIVATFGYYFYRYGGENFSNYVFVAVCVIGGILGFLRYNFHKATIFMGDTGSLMCGFIVSVLTIQFIEMGVTTSQPFGTANPAVAIGILFVPLFDTLRVFTVRVLKGTSPFTPDKNHIHHRILAMGFQQISTVLLLALLNLVVILFVINFAIQGNTLIIAALLVFSLALSVFLGTYRSRSSQQRVAS</sequence>
<evidence type="ECO:0000256" key="5">
    <source>
        <dbReference type="ARBA" id="ARBA00022989"/>
    </source>
</evidence>
<accession>A0ABP8IXI7</accession>
<gene>
    <name evidence="8" type="ORF">GCM10023186_15080</name>
</gene>
<dbReference type="InterPro" id="IPR018480">
    <property type="entry name" value="PNAcMuramoyl-5peptid_Trfase_CS"/>
</dbReference>
<feature type="transmembrane region" description="Helical" evidence="7">
    <location>
        <begin position="186"/>
        <end position="206"/>
    </location>
</feature>
<dbReference type="RefSeq" id="WP_345222765.1">
    <property type="nucleotide sequence ID" value="NZ_BAABHA010000002.1"/>
</dbReference>
<feature type="transmembrane region" description="Helical" evidence="7">
    <location>
        <begin position="103"/>
        <end position="121"/>
    </location>
</feature>
<reference evidence="9" key="1">
    <citation type="journal article" date="2019" name="Int. J. Syst. Evol. Microbiol.">
        <title>The Global Catalogue of Microorganisms (GCM) 10K type strain sequencing project: providing services to taxonomists for standard genome sequencing and annotation.</title>
        <authorList>
            <consortium name="The Broad Institute Genomics Platform"/>
            <consortium name="The Broad Institute Genome Sequencing Center for Infectious Disease"/>
            <person name="Wu L."/>
            <person name="Ma J."/>
        </authorList>
    </citation>
    <scope>NUCLEOTIDE SEQUENCE [LARGE SCALE GENOMIC DNA]</scope>
    <source>
        <strain evidence="9">JCM 17924</strain>
    </source>
</reference>